<keyword evidence="12 19" id="KW-0133">Cell shape</keyword>
<comment type="function">
    <text evidence="2 19">Cell wall formation.</text>
</comment>
<dbReference type="KEGG" id="aplt:ANPL_02910"/>
<comment type="similarity">
    <text evidence="19">Belongs to the MurB family.</text>
</comment>
<dbReference type="HAMAP" id="MF_00037">
    <property type="entry name" value="MurB"/>
    <property type="match status" value="1"/>
</dbReference>
<comment type="caution">
    <text evidence="19">Lacks conserved residue(s) required for the propagation of feature annotation.</text>
</comment>
<proteinExistence type="inferred from homology"/>
<evidence type="ECO:0000256" key="16">
    <source>
        <dbReference type="ARBA" id="ARBA00023316"/>
    </source>
</evidence>
<evidence type="ECO:0000256" key="15">
    <source>
        <dbReference type="ARBA" id="ARBA00023306"/>
    </source>
</evidence>
<dbReference type="NCBIfam" id="TIGR00179">
    <property type="entry name" value="murB"/>
    <property type="match status" value="1"/>
</dbReference>
<dbReference type="InterPro" id="IPR016169">
    <property type="entry name" value="FAD-bd_PCMH_sub2"/>
</dbReference>
<comment type="pathway">
    <text evidence="4 19">Cell wall biogenesis; peptidoglycan biosynthesis.</text>
</comment>
<accession>A0A858PYL1</accession>
<dbReference type="Gene3D" id="3.90.78.10">
    <property type="entry name" value="UDP-N-acetylenolpyruvoylglucosamine reductase, C-terminal domain"/>
    <property type="match status" value="1"/>
</dbReference>
<dbReference type="GO" id="GO:0008360">
    <property type="term" value="P:regulation of cell shape"/>
    <property type="evidence" value="ECO:0007669"/>
    <property type="project" value="UniProtKB-KW"/>
</dbReference>
<sequence>MSYTFTGYRLPKVFGAYKKSAKLHNMTWLGIGGVTPLLFKPKSIKDLAHFVEKTSFDIRVLGAGSNVVIRDGVVDNVLVKLGHEFSYMTCEGSTITAGGSVSLVELASFARRNSISGFEFCVGIPGTVGGAIATNAGAYDSDMSTVLHSVCAVNECGEICTLSKEDMQYSCRRNNLEGNWIFVEAKFTGHPASLNDIKNKMGELVLRRNASQPVHNSRVMGYAFRDPSVGTEARVLIEEAGCSGLKHGGAMISEKHANFIENIGGATASDIEALGNEVRRIVKQKHSVNLEWDVEFWGLAAN</sequence>
<keyword evidence="8 19" id="KW-0132">Cell division</keyword>
<protein>
    <recommendedName>
        <fullName evidence="6 19">UDP-N-acetylenolpyruvoylglucosamine reductase</fullName>
        <ecNumber evidence="5 19">1.3.1.98</ecNumber>
    </recommendedName>
    <alternativeName>
        <fullName evidence="17 19">UDP-N-acetylmuramate dehydrogenase</fullName>
    </alternativeName>
</protein>
<evidence type="ECO:0000256" key="7">
    <source>
        <dbReference type="ARBA" id="ARBA00022490"/>
    </source>
</evidence>
<dbReference type="Gene3D" id="3.30.465.10">
    <property type="match status" value="1"/>
</dbReference>
<dbReference type="Pfam" id="PF02873">
    <property type="entry name" value="MurB_C"/>
    <property type="match status" value="1"/>
</dbReference>
<dbReference type="InterPro" id="IPR036318">
    <property type="entry name" value="FAD-bd_PCMH-like_sf"/>
</dbReference>
<keyword evidence="16 19" id="KW-0961">Cell wall biogenesis/degradation</keyword>
<dbReference type="PROSITE" id="PS51387">
    <property type="entry name" value="FAD_PCMH"/>
    <property type="match status" value="1"/>
</dbReference>
<feature type="domain" description="FAD-binding PCMH-type" evidence="20">
    <location>
        <begin position="31"/>
        <end position="192"/>
    </location>
</feature>
<comment type="cofactor">
    <cofactor evidence="1 19">
        <name>FAD</name>
        <dbReference type="ChEBI" id="CHEBI:57692"/>
    </cofactor>
</comment>
<keyword evidence="11 19" id="KW-0521">NADP</keyword>
<comment type="catalytic activity">
    <reaction evidence="18 19">
        <text>UDP-N-acetyl-alpha-D-muramate + NADP(+) = UDP-N-acetyl-3-O-(1-carboxyvinyl)-alpha-D-glucosamine + NADPH + H(+)</text>
        <dbReference type="Rhea" id="RHEA:12248"/>
        <dbReference type="ChEBI" id="CHEBI:15378"/>
        <dbReference type="ChEBI" id="CHEBI:57783"/>
        <dbReference type="ChEBI" id="CHEBI:58349"/>
        <dbReference type="ChEBI" id="CHEBI:68483"/>
        <dbReference type="ChEBI" id="CHEBI:70757"/>
        <dbReference type="EC" id="1.3.1.98"/>
    </reaction>
</comment>
<dbReference type="EMBL" id="CP046391">
    <property type="protein sequence ID" value="QJC27638.1"/>
    <property type="molecule type" value="Genomic_DNA"/>
</dbReference>
<name>A0A858PYL1_9RICK</name>
<dbReference type="GO" id="GO:0005829">
    <property type="term" value="C:cytosol"/>
    <property type="evidence" value="ECO:0007669"/>
    <property type="project" value="TreeGrafter"/>
</dbReference>
<dbReference type="GO" id="GO:0008762">
    <property type="term" value="F:UDP-N-acetylmuramate dehydrogenase activity"/>
    <property type="evidence" value="ECO:0007669"/>
    <property type="project" value="UniProtKB-UniRule"/>
</dbReference>
<dbReference type="InterPro" id="IPR016166">
    <property type="entry name" value="FAD-bd_PCMH"/>
</dbReference>
<evidence type="ECO:0000256" key="5">
    <source>
        <dbReference type="ARBA" id="ARBA00012518"/>
    </source>
</evidence>
<dbReference type="Gene3D" id="3.30.43.10">
    <property type="entry name" value="Uridine Diphospho-n-acetylenolpyruvylglucosamine Reductase, domain 2"/>
    <property type="match status" value="1"/>
</dbReference>
<keyword evidence="14 19" id="KW-0560">Oxidoreductase</keyword>
<dbReference type="InterPro" id="IPR016167">
    <property type="entry name" value="FAD-bd_PCMH_sub1"/>
</dbReference>
<evidence type="ECO:0000256" key="10">
    <source>
        <dbReference type="ARBA" id="ARBA00022827"/>
    </source>
</evidence>
<keyword evidence="15 19" id="KW-0131">Cell cycle</keyword>
<keyword evidence="22" id="KW-1185">Reference proteome</keyword>
<keyword evidence="9 19" id="KW-0285">Flavoprotein</keyword>
<reference evidence="21 22" key="1">
    <citation type="journal article" date="2020" name="Pathogens">
        <title>First Whole Genome Sequence of Anaplasma platys, an Obligate Intracellular Rickettsial Pathogen of Dogs.</title>
        <authorList>
            <person name="Llanes A."/>
            <person name="Rajeev S."/>
        </authorList>
    </citation>
    <scope>NUCLEOTIDE SEQUENCE [LARGE SCALE GENOMIC DNA]</scope>
    <source>
        <strain evidence="21 22">S3</strain>
    </source>
</reference>
<evidence type="ECO:0000256" key="14">
    <source>
        <dbReference type="ARBA" id="ARBA00023002"/>
    </source>
</evidence>
<dbReference type="EC" id="1.3.1.98" evidence="5 19"/>
<evidence type="ECO:0000256" key="17">
    <source>
        <dbReference type="ARBA" id="ARBA00031026"/>
    </source>
</evidence>
<evidence type="ECO:0000313" key="22">
    <source>
        <dbReference type="Proteomes" id="UP000500930"/>
    </source>
</evidence>
<dbReference type="InterPro" id="IPR003170">
    <property type="entry name" value="MurB"/>
</dbReference>
<evidence type="ECO:0000256" key="2">
    <source>
        <dbReference type="ARBA" id="ARBA00003921"/>
    </source>
</evidence>
<dbReference type="InterPro" id="IPR006094">
    <property type="entry name" value="Oxid_FAD_bind_N"/>
</dbReference>
<evidence type="ECO:0000259" key="20">
    <source>
        <dbReference type="PROSITE" id="PS51387"/>
    </source>
</evidence>
<evidence type="ECO:0000256" key="6">
    <source>
        <dbReference type="ARBA" id="ARBA00015188"/>
    </source>
</evidence>
<dbReference type="GO" id="GO:0051301">
    <property type="term" value="P:cell division"/>
    <property type="evidence" value="ECO:0007669"/>
    <property type="project" value="UniProtKB-KW"/>
</dbReference>
<keyword evidence="13 19" id="KW-0573">Peptidoglycan synthesis</keyword>
<comment type="subcellular location">
    <subcellularLocation>
        <location evidence="3 19">Cytoplasm</location>
    </subcellularLocation>
</comment>
<dbReference type="UniPathway" id="UPA00219"/>
<dbReference type="InterPro" id="IPR011601">
    <property type="entry name" value="MurB_C"/>
</dbReference>
<keyword evidence="10 19" id="KW-0274">FAD</keyword>
<feature type="active site" evidence="19">
    <location>
        <position position="172"/>
    </location>
</feature>
<evidence type="ECO:0000256" key="1">
    <source>
        <dbReference type="ARBA" id="ARBA00001974"/>
    </source>
</evidence>
<evidence type="ECO:0000256" key="11">
    <source>
        <dbReference type="ARBA" id="ARBA00022857"/>
    </source>
</evidence>
<dbReference type="PANTHER" id="PTHR21071:SF4">
    <property type="entry name" value="UDP-N-ACETYLENOLPYRUVOYLGLUCOSAMINE REDUCTASE"/>
    <property type="match status" value="1"/>
</dbReference>
<organism evidence="21 22">
    <name type="scientific">Anaplasma platys</name>
    <dbReference type="NCBI Taxonomy" id="949"/>
    <lineage>
        <taxon>Bacteria</taxon>
        <taxon>Pseudomonadati</taxon>
        <taxon>Pseudomonadota</taxon>
        <taxon>Alphaproteobacteria</taxon>
        <taxon>Rickettsiales</taxon>
        <taxon>Anaplasmataceae</taxon>
        <taxon>Anaplasma</taxon>
    </lineage>
</organism>
<dbReference type="GO" id="GO:0009252">
    <property type="term" value="P:peptidoglycan biosynthetic process"/>
    <property type="evidence" value="ECO:0007669"/>
    <property type="project" value="UniProtKB-UniRule"/>
</dbReference>
<evidence type="ECO:0000256" key="13">
    <source>
        <dbReference type="ARBA" id="ARBA00022984"/>
    </source>
</evidence>
<evidence type="ECO:0000256" key="18">
    <source>
        <dbReference type="ARBA" id="ARBA00048914"/>
    </source>
</evidence>
<evidence type="ECO:0000256" key="4">
    <source>
        <dbReference type="ARBA" id="ARBA00004752"/>
    </source>
</evidence>
<gene>
    <name evidence="19 21" type="primary">murB</name>
    <name evidence="21" type="ORF">ANPL_02910</name>
</gene>
<dbReference type="InterPro" id="IPR036635">
    <property type="entry name" value="MurB_C_sf"/>
</dbReference>
<dbReference type="SUPFAM" id="SSF56194">
    <property type="entry name" value="Uridine diphospho-N-Acetylenolpyruvylglucosamine reductase, MurB, C-terminal domain"/>
    <property type="match status" value="1"/>
</dbReference>
<evidence type="ECO:0000256" key="19">
    <source>
        <dbReference type="HAMAP-Rule" id="MF_00037"/>
    </source>
</evidence>
<dbReference type="GO" id="GO:0071555">
    <property type="term" value="P:cell wall organization"/>
    <property type="evidence" value="ECO:0007669"/>
    <property type="project" value="UniProtKB-KW"/>
</dbReference>
<dbReference type="RefSeq" id="WP_169193274.1">
    <property type="nucleotide sequence ID" value="NZ_CP046391.1"/>
</dbReference>
<dbReference type="PANTHER" id="PTHR21071">
    <property type="entry name" value="UDP-N-ACETYLENOLPYRUVOYLGLUCOSAMINE REDUCTASE"/>
    <property type="match status" value="1"/>
</dbReference>
<evidence type="ECO:0000256" key="8">
    <source>
        <dbReference type="ARBA" id="ARBA00022618"/>
    </source>
</evidence>
<evidence type="ECO:0000313" key="21">
    <source>
        <dbReference type="EMBL" id="QJC27638.1"/>
    </source>
</evidence>
<evidence type="ECO:0000256" key="3">
    <source>
        <dbReference type="ARBA" id="ARBA00004496"/>
    </source>
</evidence>
<dbReference type="GO" id="GO:0071949">
    <property type="term" value="F:FAD binding"/>
    <property type="evidence" value="ECO:0007669"/>
    <property type="project" value="InterPro"/>
</dbReference>
<evidence type="ECO:0000256" key="12">
    <source>
        <dbReference type="ARBA" id="ARBA00022960"/>
    </source>
</evidence>
<dbReference type="SUPFAM" id="SSF56176">
    <property type="entry name" value="FAD-binding/transporter-associated domain-like"/>
    <property type="match status" value="1"/>
</dbReference>
<evidence type="ECO:0000256" key="9">
    <source>
        <dbReference type="ARBA" id="ARBA00022630"/>
    </source>
</evidence>
<dbReference type="Proteomes" id="UP000500930">
    <property type="component" value="Chromosome"/>
</dbReference>
<dbReference type="NCBIfam" id="NF010480">
    <property type="entry name" value="PRK13905.1"/>
    <property type="match status" value="1"/>
</dbReference>
<dbReference type="Pfam" id="PF01565">
    <property type="entry name" value="FAD_binding_4"/>
    <property type="match status" value="1"/>
</dbReference>
<keyword evidence="7 19" id="KW-0963">Cytoplasm</keyword>
<dbReference type="AlphaFoldDB" id="A0A858PYL1"/>